<accession>A0A2X2C7U9</accession>
<evidence type="ECO:0000313" key="2">
    <source>
        <dbReference type="Proteomes" id="UP000251485"/>
    </source>
</evidence>
<organism evidence="1 2">
    <name type="scientific">Proteus mirabilis</name>
    <dbReference type="NCBI Taxonomy" id="584"/>
    <lineage>
        <taxon>Bacteria</taxon>
        <taxon>Pseudomonadati</taxon>
        <taxon>Pseudomonadota</taxon>
        <taxon>Gammaproteobacteria</taxon>
        <taxon>Enterobacterales</taxon>
        <taxon>Morganellaceae</taxon>
        <taxon>Proteus</taxon>
    </lineage>
</organism>
<gene>
    <name evidence="1" type="ORF">NCTC10975_04989</name>
</gene>
<sequence length="81" mass="8665">MSTFIRRSRNVALAIDAGRKSGSANIEGNTPADIQASLLKSLGEFTASIPTTKQQPYVKGSHGANHKKTYFGALISVQVFI</sequence>
<dbReference type="EMBL" id="UAUE01000036">
    <property type="protein sequence ID" value="SPZ03358.1"/>
    <property type="molecule type" value="Genomic_DNA"/>
</dbReference>
<proteinExistence type="predicted"/>
<dbReference type="Proteomes" id="UP000251485">
    <property type="component" value="Unassembled WGS sequence"/>
</dbReference>
<protein>
    <submittedName>
        <fullName evidence="1">Uncharacterized protein</fullName>
    </submittedName>
</protein>
<dbReference type="AlphaFoldDB" id="A0A2X2C7U9"/>
<reference evidence="1 2" key="1">
    <citation type="submission" date="2018-06" db="EMBL/GenBank/DDBJ databases">
        <authorList>
            <consortium name="Pathogen Informatics"/>
            <person name="Doyle S."/>
        </authorList>
    </citation>
    <scope>NUCLEOTIDE SEQUENCE [LARGE SCALE GENOMIC DNA]</scope>
    <source>
        <strain evidence="1 2">NCTC10975</strain>
    </source>
</reference>
<evidence type="ECO:0000313" key="1">
    <source>
        <dbReference type="EMBL" id="SPZ03358.1"/>
    </source>
</evidence>
<name>A0A2X2C7U9_PROMI</name>